<gene>
    <name evidence="5" type="ORF">N656DRAFT_776864</name>
</gene>
<dbReference type="EMBL" id="MU853336">
    <property type="protein sequence ID" value="KAK4114686.1"/>
    <property type="molecule type" value="Genomic_DNA"/>
</dbReference>
<keyword evidence="3" id="KW-0732">Signal</keyword>
<dbReference type="Pfam" id="PF00264">
    <property type="entry name" value="Tyrosinase"/>
    <property type="match status" value="1"/>
</dbReference>
<keyword evidence="2" id="KW-0560">Oxidoreductase</keyword>
<dbReference type="RefSeq" id="XP_064672256.1">
    <property type="nucleotide sequence ID" value="XM_064814725.1"/>
</dbReference>
<dbReference type="Proteomes" id="UP001302812">
    <property type="component" value="Unassembled WGS sequence"/>
</dbReference>
<dbReference type="GeneID" id="89938850"/>
<reference evidence="5" key="1">
    <citation type="journal article" date="2023" name="Mol. Phylogenet. Evol.">
        <title>Genome-scale phylogeny and comparative genomics of the fungal order Sordariales.</title>
        <authorList>
            <person name="Hensen N."/>
            <person name="Bonometti L."/>
            <person name="Westerberg I."/>
            <person name="Brannstrom I.O."/>
            <person name="Guillou S."/>
            <person name="Cros-Aarteil S."/>
            <person name="Calhoun S."/>
            <person name="Haridas S."/>
            <person name="Kuo A."/>
            <person name="Mondo S."/>
            <person name="Pangilinan J."/>
            <person name="Riley R."/>
            <person name="LaButti K."/>
            <person name="Andreopoulos B."/>
            <person name="Lipzen A."/>
            <person name="Chen C."/>
            <person name="Yan M."/>
            <person name="Daum C."/>
            <person name="Ng V."/>
            <person name="Clum A."/>
            <person name="Steindorff A."/>
            <person name="Ohm R.A."/>
            <person name="Martin F."/>
            <person name="Silar P."/>
            <person name="Natvig D.O."/>
            <person name="Lalanne C."/>
            <person name="Gautier V."/>
            <person name="Ament-Velasquez S.L."/>
            <person name="Kruys A."/>
            <person name="Hutchinson M.I."/>
            <person name="Powell A.J."/>
            <person name="Barry K."/>
            <person name="Miller A.N."/>
            <person name="Grigoriev I.V."/>
            <person name="Debuchy R."/>
            <person name="Gladieux P."/>
            <person name="Hiltunen Thoren M."/>
            <person name="Johannesson H."/>
        </authorList>
    </citation>
    <scope>NUCLEOTIDE SEQUENCE</scope>
    <source>
        <strain evidence="5">CBS 508.74</strain>
    </source>
</reference>
<dbReference type="PROSITE" id="PS00498">
    <property type="entry name" value="TYROSINASE_2"/>
    <property type="match status" value="1"/>
</dbReference>
<dbReference type="Gene3D" id="1.10.1280.10">
    <property type="entry name" value="Di-copper center containing domain from catechol oxidase"/>
    <property type="match status" value="1"/>
</dbReference>
<keyword evidence="6" id="KW-1185">Reference proteome</keyword>
<dbReference type="AlphaFoldDB" id="A0AAN6THU3"/>
<comment type="caution">
    <text evidence="5">The sequence shown here is derived from an EMBL/GenBank/DDBJ whole genome shotgun (WGS) entry which is preliminary data.</text>
</comment>
<protein>
    <submittedName>
        <fullName evidence="5">Tyrosinase-like protein</fullName>
    </submittedName>
</protein>
<sequence length="412" mass="44774">MKATLLATALLAVAGRTAASVLPRDAADDGLTEPQDLADLLAQARSQVIGAVEENEQQMRKRGETPRCTTRNLVFRREYGSLSKKERLAYINAVKCLQSKPPRTPASVAPGAKSRFDDFVVTHIQQTLQIHYSGVFQPWHRWFVYQYEKALRDECGYTGYQPYWDWPRYARAPQDSPLFNGDPYSLGGNGEYVPHDGPVIVPPEGVGGGPIQLPAGVGGGFVRTGPFANMTVNLGPVGGLRDTAPGPLGGLGYNPRGLKRDLGPAMNTRYANYTTVLRLLTQPNVDAFRLVSEGVPYTVEIGPHGGIHYTISGDPGGDLFTSPADPAFWVHHGQMDRMWAVWQALGELAPGANNPRLTDLGSGEYAHNTWQNQPPSPLTQLSDVIDMGYAAPSTTIGNVMSTTGGELCYFYL</sequence>
<evidence type="ECO:0000256" key="2">
    <source>
        <dbReference type="ARBA" id="ARBA00023002"/>
    </source>
</evidence>
<keyword evidence="1" id="KW-0479">Metal-binding</keyword>
<feature type="chain" id="PRO_5042971239" evidence="3">
    <location>
        <begin position="20"/>
        <end position="412"/>
    </location>
</feature>
<dbReference type="PANTHER" id="PTHR11474:SF125">
    <property type="entry name" value="N-ACETYL-6-HYDROXYTRYPTOPHAN OXIDASE IVOB-RELATED"/>
    <property type="match status" value="1"/>
</dbReference>
<evidence type="ECO:0000259" key="4">
    <source>
        <dbReference type="PROSITE" id="PS00498"/>
    </source>
</evidence>
<dbReference type="InterPro" id="IPR002227">
    <property type="entry name" value="Tyrosinase_Cu-bd"/>
</dbReference>
<dbReference type="PANTHER" id="PTHR11474">
    <property type="entry name" value="TYROSINASE FAMILY MEMBER"/>
    <property type="match status" value="1"/>
</dbReference>
<evidence type="ECO:0000256" key="3">
    <source>
        <dbReference type="SAM" id="SignalP"/>
    </source>
</evidence>
<dbReference type="GO" id="GO:0046872">
    <property type="term" value="F:metal ion binding"/>
    <property type="evidence" value="ECO:0007669"/>
    <property type="project" value="UniProtKB-KW"/>
</dbReference>
<feature type="domain" description="Tyrosinase copper-binding" evidence="4">
    <location>
        <begin position="325"/>
        <end position="336"/>
    </location>
</feature>
<accession>A0AAN6THU3</accession>
<organism evidence="5 6">
    <name type="scientific">Canariomyces notabilis</name>
    <dbReference type="NCBI Taxonomy" id="2074819"/>
    <lineage>
        <taxon>Eukaryota</taxon>
        <taxon>Fungi</taxon>
        <taxon>Dikarya</taxon>
        <taxon>Ascomycota</taxon>
        <taxon>Pezizomycotina</taxon>
        <taxon>Sordariomycetes</taxon>
        <taxon>Sordariomycetidae</taxon>
        <taxon>Sordariales</taxon>
        <taxon>Chaetomiaceae</taxon>
        <taxon>Canariomyces</taxon>
    </lineage>
</organism>
<feature type="signal peptide" evidence="3">
    <location>
        <begin position="1"/>
        <end position="19"/>
    </location>
</feature>
<dbReference type="PRINTS" id="PR00092">
    <property type="entry name" value="TYROSINASE"/>
</dbReference>
<dbReference type="InterPro" id="IPR008922">
    <property type="entry name" value="Di-copper_centre_dom_sf"/>
</dbReference>
<dbReference type="InterPro" id="IPR050316">
    <property type="entry name" value="Tyrosinase/Hemocyanin"/>
</dbReference>
<dbReference type="SUPFAM" id="SSF48056">
    <property type="entry name" value="Di-copper centre-containing domain"/>
    <property type="match status" value="1"/>
</dbReference>
<evidence type="ECO:0000313" key="6">
    <source>
        <dbReference type="Proteomes" id="UP001302812"/>
    </source>
</evidence>
<evidence type="ECO:0000256" key="1">
    <source>
        <dbReference type="ARBA" id="ARBA00022723"/>
    </source>
</evidence>
<proteinExistence type="predicted"/>
<reference evidence="5" key="2">
    <citation type="submission" date="2023-05" db="EMBL/GenBank/DDBJ databases">
        <authorList>
            <consortium name="Lawrence Berkeley National Laboratory"/>
            <person name="Steindorff A."/>
            <person name="Hensen N."/>
            <person name="Bonometti L."/>
            <person name="Westerberg I."/>
            <person name="Brannstrom I.O."/>
            <person name="Guillou S."/>
            <person name="Cros-Aarteil S."/>
            <person name="Calhoun S."/>
            <person name="Haridas S."/>
            <person name="Kuo A."/>
            <person name="Mondo S."/>
            <person name="Pangilinan J."/>
            <person name="Riley R."/>
            <person name="Labutti K."/>
            <person name="Andreopoulos B."/>
            <person name="Lipzen A."/>
            <person name="Chen C."/>
            <person name="Yanf M."/>
            <person name="Daum C."/>
            <person name="Ng V."/>
            <person name="Clum A."/>
            <person name="Ohm R."/>
            <person name="Martin F."/>
            <person name="Silar P."/>
            <person name="Natvig D."/>
            <person name="Lalanne C."/>
            <person name="Gautier V."/>
            <person name="Ament-Velasquez S.L."/>
            <person name="Kruys A."/>
            <person name="Hutchinson M.I."/>
            <person name="Powell A.J."/>
            <person name="Barry K."/>
            <person name="Miller A.N."/>
            <person name="Grigoriev I.V."/>
            <person name="Debuchy R."/>
            <person name="Gladieux P."/>
            <person name="Thoren M.H."/>
            <person name="Johannesson H."/>
        </authorList>
    </citation>
    <scope>NUCLEOTIDE SEQUENCE</scope>
    <source>
        <strain evidence="5">CBS 508.74</strain>
    </source>
</reference>
<dbReference type="GO" id="GO:0016491">
    <property type="term" value="F:oxidoreductase activity"/>
    <property type="evidence" value="ECO:0007669"/>
    <property type="project" value="UniProtKB-KW"/>
</dbReference>
<evidence type="ECO:0000313" key="5">
    <source>
        <dbReference type="EMBL" id="KAK4114686.1"/>
    </source>
</evidence>
<name>A0AAN6THU3_9PEZI</name>